<keyword evidence="3" id="KW-0378">Hydrolase</keyword>
<dbReference type="AlphaFoldDB" id="A0A412ISS3"/>
<dbReference type="GO" id="GO:0004175">
    <property type="term" value="F:endopeptidase activity"/>
    <property type="evidence" value="ECO:0007669"/>
    <property type="project" value="UniProtKB-ARBA"/>
</dbReference>
<dbReference type="PANTHER" id="PTHR36435">
    <property type="entry name" value="SLR1288 PROTEIN"/>
    <property type="match status" value="1"/>
</dbReference>
<dbReference type="Pfam" id="PF02517">
    <property type="entry name" value="Rce1-like"/>
    <property type="match status" value="1"/>
</dbReference>
<feature type="transmembrane region" description="Helical" evidence="1">
    <location>
        <begin position="12"/>
        <end position="36"/>
    </location>
</feature>
<dbReference type="InterPro" id="IPR052710">
    <property type="entry name" value="CAAX_protease"/>
</dbReference>
<evidence type="ECO:0000313" key="3">
    <source>
        <dbReference type="EMBL" id="RGS43134.1"/>
    </source>
</evidence>
<dbReference type="GO" id="GO:0008237">
    <property type="term" value="F:metallopeptidase activity"/>
    <property type="evidence" value="ECO:0007669"/>
    <property type="project" value="UniProtKB-KW"/>
</dbReference>
<proteinExistence type="predicted"/>
<keyword evidence="1" id="KW-1133">Transmembrane helix</keyword>
<feature type="transmembrane region" description="Helical" evidence="1">
    <location>
        <begin position="298"/>
        <end position="320"/>
    </location>
</feature>
<feature type="transmembrane region" description="Helical" evidence="1">
    <location>
        <begin position="42"/>
        <end position="61"/>
    </location>
</feature>
<evidence type="ECO:0000256" key="1">
    <source>
        <dbReference type="SAM" id="Phobius"/>
    </source>
</evidence>
<sequence>MGIGEARKKVKGATWFFASLIGVYLIVLAVLMLSGLGGRISMIQNLLISQGMIFIPTLVYISITRCDIRETLRIRKTHWSAIFIVPVFVLALEPAMSVINSISLLWVDSATTELTEGLVAKYPFWVSTALMALTPCIVEELAYRGVILGSYRYSSRLWAIIVSGLLFGAMHMNFNQMAYAVVLGIMLGLLAEVTGSILPTMLAHFCFNEISVCIGYFLYHDSSLKKVAESASENIVTTKQLIITIVSMTPFAVGGLCVAFALLYALAVINCRKDEVLGMFRRQMRFADDGSEIRRPRIISIPLVLSLAVCIGFMVISEILW</sequence>
<reference evidence="3 4" key="1">
    <citation type="submission" date="2018-08" db="EMBL/GenBank/DDBJ databases">
        <title>A genome reference for cultivated species of the human gut microbiota.</title>
        <authorList>
            <person name="Zou Y."/>
            <person name="Xue W."/>
            <person name="Luo G."/>
        </authorList>
    </citation>
    <scope>NUCLEOTIDE SEQUENCE [LARGE SCALE GENOMIC DNA]</scope>
    <source>
        <strain evidence="3 4">AF22-21</strain>
    </source>
</reference>
<evidence type="ECO:0000313" key="4">
    <source>
        <dbReference type="Proteomes" id="UP000283295"/>
    </source>
</evidence>
<keyword evidence="3" id="KW-0482">Metalloprotease</keyword>
<organism evidence="3 4">
    <name type="scientific">Coprococcus eutactus</name>
    <dbReference type="NCBI Taxonomy" id="33043"/>
    <lineage>
        <taxon>Bacteria</taxon>
        <taxon>Bacillati</taxon>
        <taxon>Bacillota</taxon>
        <taxon>Clostridia</taxon>
        <taxon>Lachnospirales</taxon>
        <taxon>Lachnospiraceae</taxon>
        <taxon>Coprococcus</taxon>
    </lineage>
</organism>
<feature type="transmembrane region" description="Helical" evidence="1">
    <location>
        <begin position="240"/>
        <end position="269"/>
    </location>
</feature>
<evidence type="ECO:0000259" key="2">
    <source>
        <dbReference type="Pfam" id="PF02517"/>
    </source>
</evidence>
<protein>
    <submittedName>
        <fullName evidence="3">CPBP family intramembrane metalloprotease</fullName>
    </submittedName>
</protein>
<feature type="domain" description="CAAX prenyl protease 2/Lysostaphin resistance protein A-like" evidence="2">
    <location>
        <begin position="124"/>
        <end position="208"/>
    </location>
</feature>
<dbReference type="InterPro" id="IPR003675">
    <property type="entry name" value="Rce1/LyrA-like_dom"/>
</dbReference>
<name>A0A412ISS3_9FIRM</name>
<keyword evidence="1" id="KW-0812">Transmembrane</keyword>
<feature type="transmembrane region" description="Helical" evidence="1">
    <location>
        <begin position="81"/>
        <end position="102"/>
    </location>
</feature>
<dbReference type="OrthoDB" id="2035856at2"/>
<comment type="caution">
    <text evidence="3">The sequence shown here is derived from an EMBL/GenBank/DDBJ whole genome shotgun (WGS) entry which is preliminary data.</text>
</comment>
<gene>
    <name evidence="3" type="ORF">DWX94_05940</name>
</gene>
<dbReference type="EMBL" id="QRVK01000010">
    <property type="protein sequence ID" value="RGS43134.1"/>
    <property type="molecule type" value="Genomic_DNA"/>
</dbReference>
<keyword evidence="1" id="KW-0472">Membrane</keyword>
<feature type="transmembrane region" description="Helical" evidence="1">
    <location>
        <begin position="155"/>
        <end position="172"/>
    </location>
</feature>
<dbReference type="Proteomes" id="UP000283295">
    <property type="component" value="Unassembled WGS sequence"/>
</dbReference>
<dbReference type="GO" id="GO:0080120">
    <property type="term" value="P:CAAX-box protein maturation"/>
    <property type="evidence" value="ECO:0007669"/>
    <property type="project" value="UniProtKB-ARBA"/>
</dbReference>
<feature type="transmembrane region" description="Helical" evidence="1">
    <location>
        <begin position="178"/>
        <end position="195"/>
    </location>
</feature>
<keyword evidence="3" id="KW-0645">Protease</keyword>
<accession>A0A412ISS3</accession>
<dbReference type="GO" id="GO:0006508">
    <property type="term" value="P:proteolysis"/>
    <property type="evidence" value="ECO:0007669"/>
    <property type="project" value="UniProtKB-KW"/>
</dbReference>
<dbReference type="PANTHER" id="PTHR36435:SF1">
    <property type="entry name" value="CAAX AMINO TERMINAL PROTEASE FAMILY PROTEIN"/>
    <property type="match status" value="1"/>
</dbReference>